<dbReference type="EMBL" id="UGLC01000002">
    <property type="protein sequence ID" value="STT56121.1"/>
    <property type="molecule type" value="Genomic_DNA"/>
</dbReference>
<evidence type="ECO:0000313" key="1">
    <source>
        <dbReference type="EMBL" id="STT56121.1"/>
    </source>
</evidence>
<sequence>MILLIILFTPLLSSSNTWLQKQCIRKYIMIIIISANKFFY</sequence>
<dbReference type="Proteomes" id="UP000254799">
    <property type="component" value="Unassembled WGS sequence"/>
</dbReference>
<gene>
    <name evidence="1" type="primary">fimZ_1</name>
    <name evidence="1" type="ORF">NCTC8849_04762</name>
</gene>
<proteinExistence type="predicted"/>
<name>A0A377WS03_KLEPN</name>
<dbReference type="AlphaFoldDB" id="A0A377WS03"/>
<organism evidence="1 2">
    <name type="scientific">Klebsiella pneumoniae</name>
    <dbReference type="NCBI Taxonomy" id="573"/>
    <lineage>
        <taxon>Bacteria</taxon>
        <taxon>Pseudomonadati</taxon>
        <taxon>Pseudomonadota</taxon>
        <taxon>Gammaproteobacteria</taxon>
        <taxon>Enterobacterales</taxon>
        <taxon>Enterobacteriaceae</taxon>
        <taxon>Klebsiella/Raoultella group</taxon>
        <taxon>Klebsiella</taxon>
        <taxon>Klebsiella pneumoniae complex</taxon>
    </lineage>
</organism>
<reference evidence="1 2" key="1">
    <citation type="submission" date="2018-06" db="EMBL/GenBank/DDBJ databases">
        <authorList>
            <consortium name="Pathogen Informatics"/>
            <person name="Doyle S."/>
        </authorList>
    </citation>
    <scope>NUCLEOTIDE SEQUENCE [LARGE SCALE GENOMIC DNA]</scope>
    <source>
        <strain evidence="1 2">NCTC8849</strain>
    </source>
</reference>
<accession>A0A377WS03</accession>
<protein>
    <submittedName>
        <fullName evidence="1">Putative transcriptional regulator of fimbrial expression</fullName>
    </submittedName>
</protein>
<evidence type="ECO:0000313" key="2">
    <source>
        <dbReference type="Proteomes" id="UP000254799"/>
    </source>
</evidence>